<dbReference type="Proteomes" id="UP000759103">
    <property type="component" value="Unassembled WGS sequence"/>
</dbReference>
<name>A0ABS7BTG1_9SPHN</name>
<organism evidence="2 3">
    <name type="scientific">Sphingomonas citri</name>
    <dbReference type="NCBI Taxonomy" id="2862499"/>
    <lineage>
        <taxon>Bacteria</taxon>
        <taxon>Pseudomonadati</taxon>
        <taxon>Pseudomonadota</taxon>
        <taxon>Alphaproteobacteria</taxon>
        <taxon>Sphingomonadales</taxon>
        <taxon>Sphingomonadaceae</taxon>
        <taxon>Sphingomonas</taxon>
    </lineage>
</organism>
<dbReference type="EMBL" id="JAHXZN010000010">
    <property type="protein sequence ID" value="MBW6532861.1"/>
    <property type="molecule type" value="Genomic_DNA"/>
</dbReference>
<keyword evidence="3" id="KW-1185">Reference proteome</keyword>
<gene>
    <name evidence="2" type="ORF">KZ820_19125</name>
</gene>
<protein>
    <submittedName>
        <fullName evidence="2">Uncharacterized protein</fullName>
    </submittedName>
</protein>
<comment type="caution">
    <text evidence="2">The sequence shown here is derived from an EMBL/GenBank/DDBJ whole genome shotgun (WGS) entry which is preliminary data.</text>
</comment>
<evidence type="ECO:0000313" key="2">
    <source>
        <dbReference type="EMBL" id="MBW6532861.1"/>
    </source>
</evidence>
<proteinExistence type="predicted"/>
<feature type="region of interest" description="Disordered" evidence="1">
    <location>
        <begin position="1"/>
        <end position="37"/>
    </location>
</feature>
<dbReference type="RefSeq" id="WP_219750448.1">
    <property type="nucleotide sequence ID" value="NZ_JAHXZN010000010.1"/>
</dbReference>
<accession>A0ABS7BTG1</accession>
<evidence type="ECO:0000313" key="3">
    <source>
        <dbReference type="Proteomes" id="UP000759103"/>
    </source>
</evidence>
<feature type="compositionally biased region" description="Basic and acidic residues" evidence="1">
    <location>
        <begin position="1"/>
        <end position="24"/>
    </location>
</feature>
<reference evidence="2 3" key="1">
    <citation type="submission" date="2021-07" db="EMBL/GenBank/DDBJ databases">
        <title>Sphingomonas sp.</title>
        <authorList>
            <person name="Feng G."/>
            <person name="Li J."/>
            <person name="Pan M."/>
        </authorList>
    </citation>
    <scope>NUCLEOTIDE SEQUENCE [LARGE SCALE GENOMIC DNA]</scope>
    <source>
        <strain evidence="2 3">RRHST34</strain>
    </source>
</reference>
<evidence type="ECO:0000256" key="1">
    <source>
        <dbReference type="SAM" id="MobiDB-lite"/>
    </source>
</evidence>
<sequence length="67" mass="7867">MINREAAEQKVRALHAEEEREKALARGLPPGDDQDRHWMRGERLSDEAWSIEERFDLEPWPSGLWPA</sequence>